<dbReference type="PANTHER" id="PTHR10168">
    <property type="entry name" value="GLUTAREDOXIN"/>
    <property type="match status" value="1"/>
</dbReference>
<dbReference type="PROSITE" id="PS51354">
    <property type="entry name" value="GLUTAREDOXIN_2"/>
    <property type="match status" value="1"/>
</dbReference>
<evidence type="ECO:0000313" key="7">
    <source>
        <dbReference type="Proteomes" id="UP000224567"/>
    </source>
</evidence>
<feature type="region of interest" description="Disordered" evidence="5">
    <location>
        <begin position="95"/>
        <end position="114"/>
    </location>
</feature>
<dbReference type="OrthoDB" id="418495at2759"/>
<dbReference type="GO" id="GO:0005737">
    <property type="term" value="C:cytoplasm"/>
    <property type="evidence" value="ECO:0007669"/>
    <property type="project" value="UniProtKB-SubCell"/>
</dbReference>
<feature type="compositionally biased region" description="Basic and acidic residues" evidence="5">
    <location>
        <begin position="99"/>
        <end position="109"/>
    </location>
</feature>
<reference evidence="6 7" key="1">
    <citation type="journal article" date="2017" name="Genome Biol.">
        <title>New reference genome sequences of hot pepper reveal the massive evolution of plant disease-resistance genes by retroduplication.</title>
        <authorList>
            <person name="Kim S."/>
            <person name="Park J."/>
            <person name="Yeom S.I."/>
            <person name="Kim Y.M."/>
            <person name="Seo E."/>
            <person name="Kim K.T."/>
            <person name="Kim M.S."/>
            <person name="Lee J.M."/>
            <person name="Cheong K."/>
            <person name="Shin H.S."/>
            <person name="Kim S.B."/>
            <person name="Han K."/>
            <person name="Lee J."/>
            <person name="Park M."/>
            <person name="Lee H.A."/>
            <person name="Lee H.Y."/>
            <person name="Lee Y."/>
            <person name="Oh S."/>
            <person name="Lee J.H."/>
            <person name="Choi E."/>
            <person name="Choi E."/>
            <person name="Lee S.E."/>
            <person name="Jeon J."/>
            <person name="Kim H."/>
            <person name="Choi G."/>
            <person name="Song H."/>
            <person name="Lee J."/>
            <person name="Lee S.C."/>
            <person name="Kwon J.K."/>
            <person name="Lee H.Y."/>
            <person name="Koo N."/>
            <person name="Hong Y."/>
            <person name="Kim R.W."/>
            <person name="Kang W.H."/>
            <person name="Huh J.H."/>
            <person name="Kang B.C."/>
            <person name="Yang T.J."/>
            <person name="Lee Y.H."/>
            <person name="Bennetzen J.L."/>
            <person name="Choi D."/>
        </authorList>
    </citation>
    <scope>NUCLEOTIDE SEQUENCE [LARGE SCALE GENOMIC DNA]</scope>
    <source>
        <strain evidence="7">cv. PBC81</strain>
    </source>
</reference>
<evidence type="ECO:0000256" key="2">
    <source>
        <dbReference type="ARBA" id="ARBA00007568"/>
    </source>
</evidence>
<dbReference type="EMBL" id="MLFT02000011">
    <property type="protein sequence ID" value="PHT35249.1"/>
    <property type="molecule type" value="Genomic_DNA"/>
</dbReference>
<gene>
    <name evidence="6" type="ORF">CQW23_27049</name>
</gene>
<keyword evidence="7" id="KW-1185">Reference proteome</keyword>
<organism evidence="6 7">
    <name type="scientific">Capsicum baccatum</name>
    <name type="common">Peruvian pepper</name>
    <dbReference type="NCBI Taxonomy" id="33114"/>
    <lineage>
        <taxon>Eukaryota</taxon>
        <taxon>Viridiplantae</taxon>
        <taxon>Streptophyta</taxon>
        <taxon>Embryophyta</taxon>
        <taxon>Tracheophyta</taxon>
        <taxon>Spermatophyta</taxon>
        <taxon>Magnoliopsida</taxon>
        <taxon>eudicotyledons</taxon>
        <taxon>Gunneridae</taxon>
        <taxon>Pentapetalae</taxon>
        <taxon>asterids</taxon>
        <taxon>lamiids</taxon>
        <taxon>Solanales</taxon>
        <taxon>Solanaceae</taxon>
        <taxon>Solanoideae</taxon>
        <taxon>Capsiceae</taxon>
        <taxon>Capsicum</taxon>
    </lineage>
</organism>
<comment type="caution">
    <text evidence="6">The sequence shown here is derived from an EMBL/GenBank/DDBJ whole genome shotgun (WGS) entry which is preliminary data.</text>
</comment>
<evidence type="ECO:0000256" key="1">
    <source>
        <dbReference type="ARBA" id="ARBA00004496"/>
    </source>
</evidence>
<protein>
    <submittedName>
        <fullName evidence="6">Glutaredoxin-C6</fullName>
    </submittedName>
</protein>
<dbReference type="SUPFAM" id="SSF52833">
    <property type="entry name" value="Thioredoxin-like"/>
    <property type="match status" value="1"/>
</dbReference>
<evidence type="ECO:0000313" key="6">
    <source>
        <dbReference type="EMBL" id="PHT35249.1"/>
    </source>
</evidence>
<name>A0A2G2VQJ1_CAPBA</name>
<dbReference type="AlphaFoldDB" id="A0A2G2VQJ1"/>
<proteinExistence type="inferred from homology"/>
<comment type="similarity">
    <text evidence="2">Belongs to the glutaredoxin family. CC-type subfamily.</text>
</comment>
<comment type="subcellular location">
    <subcellularLocation>
        <location evidence="1">Cytoplasm</location>
    </subcellularLocation>
</comment>
<dbReference type="Proteomes" id="UP000224567">
    <property type="component" value="Unassembled WGS sequence"/>
</dbReference>
<dbReference type="Gene3D" id="3.40.30.10">
    <property type="entry name" value="Glutaredoxin"/>
    <property type="match status" value="1"/>
</dbReference>
<dbReference type="STRING" id="33114.A0A2G2VQJ1"/>
<evidence type="ECO:0000256" key="5">
    <source>
        <dbReference type="SAM" id="MobiDB-lite"/>
    </source>
</evidence>
<keyword evidence="4" id="KW-0676">Redox-active center</keyword>
<dbReference type="InterPro" id="IPR036249">
    <property type="entry name" value="Thioredoxin-like_sf"/>
</dbReference>
<reference evidence="7" key="2">
    <citation type="journal article" date="2017" name="J. Anim. Genet.">
        <title>Multiple reference genome sequences of hot pepper reveal the massive evolution of plant disease resistance genes by retroduplication.</title>
        <authorList>
            <person name="Kim S."/>
            <person name="Park J."/>
            <person name="Yeom S.-I."/>
            <person name="Kim Y.-M."/>
            <person name="Seo E."/>
            <person name="Kim K.-T."/>
            <person name="Kim M.-S."/>
            <person name="Lee J.M."/>
            <person name="Cheong K."/>
            <person name="Shin H.-S."/>
            <person name="Kim S.-B."/>
            <person name="Han K."/>
            <person name="Lee J."/>
            <person name="Park M."/>
            <person name="Lee H.-A."/>
            <person name="Lee H.-Y."/>
            <person name="Lee Y."/>
            <person name="Oh S."/>
            <person name="Lee J.H."/>
            <person name="Choi E."/>
            <person name="Choi E."/>
            <person name="Lee S.E."/>
            <person name="Jeon J."/>
            <person name="Kim H."/>
            <person name="Choi G."/>
            <person name="Song H."/>
            <person name="Lee J."/>
            <person name="Lee S.-C."/>
            <person name="Kwon J.-K."/>
            <person name="Lee H.-Y."/>
            <person name="Koo N."/>
            <person name="Hong Y."/>
            <person name="Kim R.W."/>
            <person name="Kang W.-H."/>
            <person name="Huh J.H."/>
            <person name="Kang B.-C."/>
            <person name="Yang T.-J."/>
            <person name="Lee Y.-H."/>
            <person name="Bennetzen J.L."/>
            <person name="Choi D."/>
        </authorList>
    </citation>
    <scope>NUCLEOTIDE SEQUENCE [LARGE SCALE GENOMIC DNA]</scope>
    <source>
        <strain evidence="7">cv. PBC81</strain>
    </source>
</reference>
<sequence>MQGVGRYPPLSNGVGVTLELSTTTSSPLAIDVTESTEMRIRRLIGENPVVIFTRSPCCCMCHVMKRLLLSSVGVHPAVIQLEDDEIAALSASAAVDDGGETRGGGDKAENGGGMDEMPAMYIGGTRVGGLESLVALHLSGGLVPKLVEVGVVTYNNYKEWFEQWASVIDSLEREEGIPFTGRDWRLGQSSMVSLEREEDRADSGRDWRLGQNLMVSLETAALILQETGVDGNC</sequence>
<evidence type="ECO:0000256" key="3">
    <source>
        <dbReference type="ARBA" id="ARBA00022490"/>
    </source>
</evidence>
<evidence type="ECO:0000256" key="4">
    <source>
        <dbReference type="ARBA" id="ARBA00023284"/>
    </source>
</evidence>
<accession>A0A2G2VQJ1</accession>
<keyword evidence="3" id="KW-0963">Cytoplasm</keyword>
<dbReference type="InterPro" id="IPR011905">
    <property type="entry name" value="GlrX-like_pln_2"/>
</dbReference>